<keyword evidence="1" id="KW-0378">Hydrolase</keyword>
<dbReference type="GO" id="GO:0016787">
    <property type="term" value="F:hydrolase activity"/>
    <property type="evidence" value="ECO:0007669"/>
    <property type="project" value="UniProtKB-KW"/>
</dbReference>
<dbReference type="PANTHER" id="PTHR10000">
    <property type="entry name" value="PHOSPHOSERINE PHOSPHATASE"/>
    <property type="match status" value="1"/>
</dbReference>
<evidence type="ECO:0000313" key="2">
    <source>
        <dbReference type="Proteomes" id="UP001597362"/>
    </source>
</evidence>
<dbReference type="PROSITE" id="PS01229">
    <property type="entry name" value="COF_2"/>
    <property type="match status" value="1"/>
</dbReference>
<dbReference type="SUPFAM" id="SSF56784">
    <property type="entry name" value="HAD-like"/>
    <property type="match status" value="1"/>
</dbReference>
<evidence type="ECO:0000313" key="1">
    <source>
        <dbReference type="EMBL" id="MFD2114456.1"/>
    </source>
</evidence>
<dbReference type="SFLD" id="SFLDG01140">
    <property type="entry name" value="C2.B:_Phosphomannomutase_and_P"/>
    <property type="match status" value="1"/>
</dbReference>
<accession>A0ABW4YFI1</accession>
<keyword evidence="2" id="KW-1185">Reference proteome</keyword>
<dbReference type="Proteomes" id="UP001597362">
    <property type="component" value="Unassembled WGS sequence"/>
</dbReference>
<comment type="caution">
    <text evidence="1">The sequence shown here is derived from an EMBL/GenBank/DDBJ whole genome shotgun (WGS) entry which is preliminary data.</text>
</comment>
<reference evidence="2" key="1">
    <citation type="journal article" date="2019" name="Int. J. Syst. Evol. Microbiol.">
        <title>The Global Catalogue of Microorganisms (GCM) 10K type strain sequencing project: providing services to taxonomists for standard genome sequencing and annotation.</title>
        <authorList>
            <consortium name="The Broad Institute Genomics Platform"/>
            <consortium name="The Broad Institute Genome Sequencing Center for Infectious Disease"/>
            <person name="Wu L."/>
            <person name="Ma J."/>
        </authorList>
    </citation>
    <scope>NUCLEOTIDE SEQUENCE [LARGE SCALE GENOMIC DNA]</scope>
    <source>
        <strain evidence="2">GH52</strain>
    </source>
</reference>
<protein>
    <submittedName>
        <fullName evidence="1">Cof-type HAD-IIB family hydrolase</fullName>
        <ecNumber evidence="1">3.1.3.-</ecNumber>
    </submittedName>
</protein>
<sequence length="265" mass="29386">MYKLVAIDVDDTLLNDELIISAANQAALQKAVEQGVTITLATGRMYASAKQIARQINLDVPIITYQGALVKTLQDEVVLYSQSVPKEAAAIIADYAAMHQLHLQFFIDDQLYGLEDNEIIQQYAQIRHIPYQIETDYKSLVTKPLNKLLIIDEQQDLDQIAKDLHQLTGQELNITKSKSSFLEITHPKGTKGHALQFLAEHIGCTMEETIAIGDSWNDHDMIELAGLGVAMGNATPQLKAIADYITATNNDDGVKEVIDKFVLHS</sequence>
<dbReference type="PANTHER" id="PTHR10000:SF8">
    <property type="entry name" value="HAD SUPERFAMILY HYDROLASE-LIKE, TYPE 3"/>
    <property type="match status" value="1"/>
</dbReference>
<dbReference type="CDD" id="cd07516">
    <property type="entry name" value="HAD_Pase"/>
    <property type="match status" value="1"/>
</dbReference>
<organism evidence="1 2">
    <name type="scientific">Paenibacillus yanchengensis</name>
    <dbReference type="NCBI Taxonomy" id="2035833"/>
    <lineage>
        <taxon>Bacteria</taxon>
        <taxon>Bacillati</taxon>
        <taxon>Bacillota</taxon>
        <taxon>Bacilli</taxon>
        <taxon>Bacillales</taxon>
        <taxon>Paenibacillaceae</taxon>
        <taxon>Paenibacillus</taxon>
    </lineage>
</organism>
<dbReference type="EC" id="3.1.3.-" evidence="1"/>
<dbReference type="Gene3D" id="3.40.50.1000">
    <property type="entry name" value="HAD superfamily/HAD-like"/>
    <property type="match status" value="1"/>
</dbReference>
<dbReference type="SFLD" id="SFLDS00003">
    <property type="entry name" value="Haloacid_Dehalogenase"/>
    <property type="match status" value="1"/>
</dbReference>
<name>A0ABW4YFI1_9BACL</name>
<dbReference type="InterPro" id="IPR023214">
    <property type="entry name" value="HAD_sf"/>
</dbReference>
<dbReference type="SFLD" id="SFLDG01144">
    <property type="entry name" value="C2.B.4:_PGP_Like"/>
    <property type="match status" value="1"/>
</dbReference>
<dbReference type="NCBIfam" id="TIGR01484">
    <property type="entry name" value="HAD-SF-IIB"/>
    <property type="match status" value="1"/>
</dbReference>
<dbReference type="InterPro" id="IPR000150">
    <property type="entry name" value="Cof"/>
</dbReference>
<dbReference type="InterPro" id="IPR036412">
    <property type="entry name" value="HAD-like_sf"/>
</dbReference>
<dbReference type="EMBL" id="JBHUHO010000005">
    <property type="protein sequence ID" value="MFD2114456.1"/>
    <property type="molecule type" value="Genomic_DNA"/>
</dbReference>
<dbReference type="InterPro" id="IPR006379">
    <property type="entry name" value="HAD-SF_hydro_IIB"/>
</dbReference>
<dbReference type="Pfam" id="PF08282">
    <property type="entry name" value="Hydrolase_3"/>
    <property type="match status" value="1"/>
</dbReference>
<gene>
    <name evidence="1" type="ORF">ACFSJH_01635</name>
</gene>
<dbReference type="NCBIfam" id="TIGR00099">
    <property type="entry name" value="Cof-subfamily"/>
    <property type="match status" value="1"/>
</dbReference>
<proteinExistence type="predicted"/>
<dbReference type="RefSeq" id="WP_377769436.1">
    <property type="nucleotide sequence ID" value="NZ_JBHUHO010000005.1"/>
</dbReference>
<dbReference type="Gene3D" id="3.30.1240.10">
    <property type="match status" value="1"/>
</dbReference>